<evidence type="ECO:0000259" key="1">
    <source>
        <dbReference type="PROSITE" id="PS51339"/>
    </source>
</evidence>
<dbReference type="OrthoDB" id="271628at2759"/>
<evidence type="ECO:0000313" key="3">
    <source>
        <dbReference type="Proteomes" id="UP000008974"/>
    </source>
</evidence>
<dbReference type="STRING" id="658858.E1F419"/>
<feature type="domain" description="Myotubularin phosphatase" evidence="1">
    <location>
        <begin position="276"/>
        <end position="706"/>
    </location>
</feature>
<sequence length="706" mass="79506">MRHNEVFLTQLDNGVVSKVPGSFSRFWHELVGDFPPFTKVITAKESSFSCSVITTSHRLIITQLLQPGLIAAIVNEDSQIQLPICASIPFSHFSSVISTGVSTTGVTVTFNFYYPLQLNLFIPVGQNSQAIVDQTVKHWCIQARGVFLRPMSVPLINAAKDLRGIGRCADVLTFCNTRPAFLRSTGEDDTLNAVNDRWIHYSISRTILAMQKGGDTLRAKLILGPDQSPETLKEPLTVQKYLNIKAHYNAVLDLDNSPVYAKASIDSLLGGEADALKELLEYKPESDQDGITDFVRTQLHVCINKNYQVCETYPYLLFLPNQVIIRPNTFVDNRFLCVAGFIDGLPIFRSGNPILGIGANPIADFLDFYMPSTYYKRAIVFSLGPTTYYDIQKPVSTMPPNSNGTFIDYANYLRVLQTKLPFPEELAIAFNVMWSLNLVQPTQFFSSELPANWNIQQKGDTDLYSVAADLFDTFHIKTIKEDNDFQYTVRVEESGWLDYIISFVATARLLVELLRDDNSQNMIILSGDLEVFWAPVILILSTIIAKKQYRTIKGLLELMRQYLPSFGLPLASCMNFEGSQIEAKAPVQEQHYRLITQRAGHVPVIPLLIDCISLLVHYSRPAFGFGEGFLMHLSAIIYSNLYGDFLFDSEAERYFLAIPELTDSLYSQETIELLSKKFETPIVVDSLELSSWPTISKFWSLGLEFS</sequence>
<gene>
    <name evidence="2" type="ORF">GLP15_688</name>
</gene>
<dbReference type="PANTHER" id="PTHR10807:SF128">
    <property type="entry name" value="PHOSPHATIDYLINOSITOL-3,5-BISPHOSPHATE 3-PHOSPHATASE"/>
    <property type="match status" value="1"/>
</dbReference>
<dbReference type="PANTHER" id="PTHR10807">
    <property type="entry name" value="MYOTUBULARIN-RELATED"/>
    <property type="match status" value="1"/>
</dbReference>
<evidence type="ECO:0000313" key="2">
    <source>
        <dbReference type="EMBL" id="EFO62787.1"/>
    </source>
</evidence>
<dbReference type="Pfam" id="PF06602">
    <property type="entry name" value="Myotub-related"/>
    <property type="match status" value="1"/>
</dbReference>
<dbReference type="InterPro" id="IPR029021">
    <property type="entry name" value="Prot-tyrosine_phosphatase-like"/>
</dbReference>
<dbReference type="Proteomes" id="UP000008974">
    <property type="component" value="Unassembled WGS sequence"/>
</dbReference>
<dbReference type="AlphaFoldDB" id="E1F419"/>
<dbReference type="EMBL" id="ACVC01000160">
    <property type="protein sequence ID" value="EFO62787.1"/>
    <property type="molecule type" value="Genomic_DNA"/>
</dbReference>
<name>E1F419_GIAIA</name>
<protein>
    <recommendedName>
        <fullName evidence="1">Myotubularin phosphatase domain-containing protein</fullName>
    </recommendedName>
</protein>
<dbReference type="GO" id="GO:0005737">
    <property type="term" value="C:cytoplasm"/>
    <property type="evidence" value="ECO:0007669"/>
    <property type="project" value="TreeGrafter"/>
</dbReference>
<proteinExistence type="predicted"/>
<dbReference type="InterPro" id="IPR030564">
    <property type="entry name" value="Myotubularin"/>
</dbReference>
<dbReference type="VEuPathDB" id="GiardiaDB:GLP15_688"/>
<reference evidence="2 3" key="1">
    <citation type="journal article" date="2010" name="BMC Genomics">
        <title>Genome analysis and comparative genomics of a Giardia intestinalis assemblage E isolate.</title>
        <authorList>
            <person name="Jerlstrom-Hultqvist J."/>
            <person name="Franzen O."/>
            <person name="Ankarklev J."/>
            <person name="Xu F."/>
            <person name="Nohynkova E."/>
            <person name="Andersson J.O."/>
            <person name="Svard S.G."/>
            <person name="Andersson B."/>
        </authorList>
    </citation>
    <scope>NUCLEOTIDE SEQUENCE [LARGE SCALE GENOMIC DNA]</scope>
    <source>
        <strain evidence="2 3">P15</strain>
    </source>
</reference>
<dbReference type="SUPFAM" id="SSF52799">
    <property type="entry name" value="(Phosphotyrosine protein) phosphatases II"/>
    <property type="match status" value="1"/>
</dbReference>
<dbReference type="OMA" id="HYSISRT"/>
<organism evidence="2 3">
    <name type="scientific">Giardia intestinalis (strain P15)</name>
    <name type="common">Giardia lamblia</name>
    <dbReference type="NCBI Taxonomy" id="658858"/>
    <lineage>
        <taxon>Eukaryota</taxon>
        <taxon>Metamonada</taxon>
        <taxon>Diplomonadida</taxon>
        <taxon>Hexamitidae</taxon>
        <taxon>Giardiinae</taxon>
        <taxon>Giardia</taxon>
    </lineage>
</organism>
<accession>E1F419</accession>
<comment type="caution">
    <text evidence="2">The sequence shown here is derived from an EMBL/GenBank/DDBJ whole genome shotgun (WGS) entry which is preliminary data.</text>
</comment>
<dbReference type="InterPro" id="IPR010569">
    <property type="entry name" value="Myotubularin-like_Pase_dom"/>
</dbReference>
<dbReference type="PROSITE" id="PS51339">
    <property type="entry name" value="PPASE_MYOTUBULARIN"/>
    <property type="match status" value="1"/>
</dbReference>